<keyword evidence="1" id="KW-0597">Phosphoprotein</keyword>
<dbReference type="InterPro" id="IPR051813">
    <property type="entry name" value="HepT_RNase_toxin"/>
</dbReference>
<dbReference type="InterPro" id="IPR008201">
    <property type="entry name" value="HepT-like"/>
</dbReference>
<organism evidence="6 7">
    <name type="scientific">Skermanella cutis</name>
    <dbReference type="NCBI Taxonomy" id="2775420"/>
    <lineage>
        <taxon>Bacteria</taxon>
        <taxon>Pseudomonadati</taxon>
        <taxon>Pseudomonadota</taxon>
        <taxon>Alphaproteobacteria</taxon>
        <taxon>Rhodospirillales</taxon>
        <taxon>Azospirillaceae</taxon>
        <taxon>Skermanella</taxon>
    </lineage>
</organism>
<evidence type="ECO:0000313" key="6">
    <source>
        <dbReference type="EMBL" id="QQP89569.1"/>
    </source>
</evidence>
<dbReference type="PANTHER" id="PTHR34139:SF1">
    <property type="entry name" value="RNASE MJ1380-RELATED"/>
    <property type="match status" value="1"/>
</dbReference>
<keyword evidence="5" id="KW-0378">Hydrolase</keyword>
<evidence type="ECO:0000256" key="2">
    <source>
        <dbReference type="ARBA" id="ARBA00022649"/>
    </source>
</evidence>
<evidence type="ECO:0000313" key="7">
    <source>
        <dbReference type="Proteomes" id="UP000595197"/>
    </source>
</evidence>
<reference evidence="6" key="1">
    <citation type="submission" date="2021-02" db="EMBL/GenBank/DDBJ databases">
        <title>Skermanella TT6 skin isolate.</title>
        <authorList>
            <person name="Lee K."/>
            <person name="Ganzorig M."/>
        </authorList>
    </citation>
    <scope>NUCLEOTIDE SEQUENCE</scope>
    <source>
        <strain evidence="6">TT6</strain>
    </source>
</reference>
<evidence type="ECO:0000256" key="4">
    <source>
        <dbReference type="ARBA" id="ARBA00022741"/>
    </source>
</evidence>
<keyword evidence="4" id="KW-0547">Nucleotide-binding</keyword>
<dbReference type="PANTHER" id="PTHR34139">
    <property type="entry name" value="UPF0331 PROTEIN MJ0127"/>
    <property type="match status" value="1"/>
</dbReference>
<dbReference type="Proteomes" id="UP000595197">
    <property type="component" value="Chromosome"/>
</dbReference>
<proteinExistence type="predicted"/>
<gene>
    <name evidence="6" type="ORF">IGS68_26980</name>
</gene>
<protein>
    <submittedName>
        <fullName evidence="6">DUF86 domain-containing protein</fullName>
    </submittedName>
</protein>
<evidence type="ECO:0000256" key="5">
    <source>
        <dbReference type="ARBA" id="ARBA00022801"/>
    </source>
</evidence>
<dbReference type="RefSeq" id="WP_201075929.1">
    <property type="nucleotide sequence ID" value="NZ_CP067420.1"/>
</dbReference>
<sequence length="107" mass="11707">MLDAVLAILEYTVGMNETGFRQDGKTCDAVLRRLEVLGEAAGRLMRAGVEPNSPAAALPLREIYDMRNALIHGYDGVDLGVVWQTVQRDIPGLRQDLERTLASMGHG</sequence>
<evidence type="ECO:0000256" key="1">
    <source>
        <dbReference type="ARBA" id="ARBA00022553"/>
    </source>
</evidence>
<evidence type="ECO:0000256" key="3">
    <source>
        <dbReference type="ARBA" id="ARBA00022722"/>
    </source>
</evidence>
<name>A0ABX7B622_9PROT</name>
<accession>A0ABX7B622</accession>
<dbReference type="EMBL" id="CP067420">
    <property type="protein sequence ID" value="QQP89569.1"/>
    <property type="molecule type" value="Genomic_DNA"/>
</dbReference>
<dbReference type="Pfam" id="PF01934">
    <property type="entry name" value="HepT-like"/>
    <property type="match status" value="1"/>
</dbReference>
<keyword evidence="3" id="KW-0540">Nuclease</keyword>
<keyword evidence="7" id="KW-1185">Reference proteome</keyword>
<keyword evidence="2" id="KW-1277">Toxin-antitoxin system</keyword>